<dbReference type="AlphaFoldDB" id="A0A6P4ZMC6"/>
<dbReference type="InterPro" id="IPR001881">
    <property type="entry name" value="EGF-like_Ca-bd_dom"/>
</dbReference>
<dbReference type="SMART" id="SM00179">
    <property type="entry name" value="EGF_CA"/>
    <property type="match status" value="8"/>
</dbReference>
<dbReference type="SMART" id="SM00181">
    <property type="entry name" value="EGF"/>
    <property type="match status" value="8"/>
</dbReference>
<evidence type="ECO:0000256" key="2">
    <source>
        <dbReference type="ARBA" id="ARBA00022729"/>
    </source>
</evidence>
<feature type="domain" description="EGF-like" evidence="8">
    <location>
        <begin position="48"/>
        <end position="83"/>
    </location>
</feature>
<sequence length="654" mass="70433">MADKHSVSATESSCVPNPCFYGGVCEDNGDGGYTCTCPAGREGEKCEISAACSGNPCNHGNCTEDPNGYYCACEPGWTGTRCETALFCASQPCQHGGVCIDGANGFYCFCEQGWTGKQCETGAACSGNPCHHGNCTEDPNGYYCACEPGWTGTRCETALFCASQPCQHGGVCIDGANGFYCFCEQGWTGKQCETDIDECKDNPCGLNQQCINHPGNFTCNCTDGYDGTPCNDVDECAANPCQVNEDCINTVGSYTCTCKTGFRPNGDNCEDIDECSFLGRCPDHSNCINTIGSYRCDCHTGFSGPTCTEITTTPPPSTASSTTTTVSGSTVTVTPGTTTLNTFTGSVTTTTAAATTTTTTSGTTATTTTGTTETTTTTQPTPDIGWINGQSVRQNSNGWKVDATMDEKISNASAHQGQQCWYYKSGRNTGSQPGPGDKTPFSPGLSVKVGRSDGTYTAEADSFYVSFWFKMAKDYSTKFGDGTKMLVVAGDPNGTFASSNHLEIYFPSRYRAKVSIQTKESYPSYTECAQSKNCGDNFGGIPNVIADNLDPTTWHHVEMTLRSRPQDYMDEWFYVIDGDTANQKQEGAFYKTQQYDEGRYLYVNRLSFVDITSDAYVSAKKGIYFDDISYKAYNSSNTNVVLKEYSTSFEPVEN</sequence>
<evidence type="ECO:0000256" key="5">
    <source>
        <dbReference type="ARBA" id="ARBA00023180"/>
    </source>
</evidence>
<feature type="disulfide bond" evidence="6">
    <location>
        <begin position="146"/>
        <end position="155"/>
    </location>
</feature>
<dbReference type="PROSITE" id="PS00010">
    <property type="entry name" value="ASX_HYDROXYL"/>
    <property type="match status" value="5"/>
</dbReference>
<evidence type="ECO:0000313" key="10">
    <source>
        <dbReference type="RefSeq" id="XP_019637928.1"/>
    </source>
</evidence>
<feature type="domain" description="EGF-like" evidence="8">
    <location>
        <begin position="84"/>
        <end position="120"/>
    </location>
</feature>
<evidence type="ECO:0000256" key="3">
    <source>
        <dbReference type="ARBA" id="ARBA00022737"/>
    </source>
</evidence>
<feature type="domain" description="EGF-like" evidence="8">
    <location>
        <begin position="232"/>
        <end position="270"/>
    </location>
</feature>
<feature type="disulfide bond" evidence="6">
    <location>
        <begin position="37"/>
        <end position="46"/>
    </location>
</feature>
<dbReference type="InterPro" id="IPR051830">
    <property type="entry name" value="NOTCH_homolog"/>
</dbReference>
<gene>
    <name evidence="10" type="primary">LOC109480217</name>
</gene>
<dbReference type="SUPFAM" id="SSF57196">
    <property type="entry name" value="EGF/Laminin"/>
    <property type="match status" value="5"/>
</dbReference>
<accession>A0A6P4ZMC6</accession>
<feature type="disulfide bond" evidence="6">
    <location>
        <begin position="52"/>
        <end position="62"/>
    </location>
</feature>
<feature type="disulfide bond" evidence="6">
    <location>
        <begin position="73"/>
        <end position="82"/>
    </location>
</feature>
<feature type="domain" description="EGF-like" evidence="8">
    <location>
        <begin position="195"/>
        <end position="231"/>
    </location>
</feature>
<dbReference type="SUPFAM" id="SSF57184">
    <property type="entry name" value="Growth factor receptor domain"/>
    <property type="match status" value="1"/>
</dbReference>
<feature type="domain" description="EGF-like" evidence="8">
    <location>
        <begin position="121"/>
        <end position="156"/>
    </location>
</feature>
<dbReference type="FunFam" id="2.10.25.10:FF:000279">
    <property type="entry name" value="Neurogenic locus notch 1"/>
    <property type="match status" value="2"/>
</dbReference>
<dbReference type="CDD" id="cd00054">
    <property type="entry name" value="EGF_CA"/>
    <property type="match status" value="8"/>
</dbReference>
<dbReference type="Proteomes" id="UP000515135">
    <property type="component" value="Unplaced"/>
</dbReference>
<dbReference type="PANTHER" id="PTHR24033">
    <property type="entry name" value="EGF-LIKE DOMAIN-CONTAINING PROTEIN"/>
    <property type="match status" value="1"/>
</dbReference>
<keyword evidence="9" id="KW-1185">Reference proteome</keyword>
<evidence type="ECO:0000256" key="1">
    <source>
        <dbReference type="ARBA" id="ARBA00022536"/>
    </source>
</evidence>
<organism evidence="9 10">
    <name type="scientific">Branchiostoma belcheri</name>
    <name type="common">Amphioxus</name>
    <dbReference type="NCBI Taxonomy" id="7741"/>
    <lineage>
        <taxon>Eukaryota</taxon>
        <taxon>Metazoa</taxon>
        <taxon>Chordata</taxon>
        <taxon>Cephalochordata</taxon>
        <taxon>Leptocardii</taxon>
        <taxon>Amphioxiformes</taxon>
        <taxon>Branchiostomatidae</taxon>
        <taxon>Branchiostoma</taxon>
    </lineage>
</organism>
<feature type="disulfide bond" evidence="6">
    <location>
        <begin position="221"/>
        <end position="230"/>
    </location>
</feature>
<evidence type="ECO:0000256" key="7">
    <source>
        <dbReference type="SAM" id="MobiDB-lite"/>
    </source>
</evidence>
<dbReference type="FunFam" id="2.10.25.10:FF:000143">
    <property type="entry name" value="Protein crumbs 1"/>
    <property type="match status" value="2"/>
</dbReference>
<evidence type="ECO:0000256" key="6">
    <source>
        <dbReference type="PROSITE-ProRule" id="PRU00076"/>
    </source>
</evidence>
<feature type="disulfide bond" evidence="6">
    <location>
        <begin position="125"/>
        <end position="135"/>
    </location>
</feature>
<dbReference type="GO" id="GO:0005509">
    <property type="term" value="F:calcium ion binding"/>
    <property type="evidence" value="ECO:0007669"/>
    <property type="project" value="InterPro"/>
</dbReference>
<feature type="disulfide bond" evidence="6">
    <location>
        <begin position="183"/>
        <end position="192"/>
    </location>
</feature>
<dbReference type="PROSITE" id="PS01187">
    <property type="entry name" value="EGF_CA"/>
    <property type="match status" value="1"/>
</dbReference>
<keyword evidence="4 6" id="KW-1015">Disulfide bond</keyword>
<feature type="compositionally biased region" description="Low complexity" evidence="7">
    <location>
        <begin position="357"/>
        <end position="381"/>
    </location>
</feature>
<dbReference type="Gene3D" id="2.10.25.10">
    <property type="entry name" value="Laminin"/>
    <property type="match status" value="8"/>
</dbReference>
<dbReference type="KEGG" id="bbel:109480217"/>
<dbReference type="InterPro" id="IPR049883">
    <property type="entry name" value="NOTCH1_EGF-like"/>
</dbReference>
<keyword evidence="3" id="KW-0677">Repeat</keyword>
<dbReference type="GeneID" id="109480217"/>
<evidence type="ECO:0000256" key="4">
    <source>
        <dbReference type="ARBA" id="ARBA00023157"/>
    </source>
</evidence>
<protein>
    <submittedName>
        <fullName evidence="10">Fibropellin-1-like</fullName>
    </submittedName>
</protein>
<feature type="domain" description="EGF-like" evidence="8">
    <location>
        <begin position="271"/>
        <end position="308"/>
    </location>
</feature>
<reference evidence="10" key="1">
    <citation type="submission" date="2025-08" db="UniProtKB">
        <authorList>
            <consortium name="RefSeq"/>
        </authorList>
    </citation>
    <scope>IDENTIFICATION</scope>
    <source>
        <tissue evidence="10">Gonad</tissue>
    </source>
</reference>
<dbReference type="FunFam" id="2.10.25.10:FF:000038">
    <property type="entry name" value="Fibrillin 2"/>
    <property type="match status" value="2"/>
</dbReference>
<proteinExistence type="predicted"/>
<feature type="disulfide bond" evidence="6">
    <location>
        <begin position="298"/>
        <end position="307"/>
    </location>
</feature>
<feature type="region of interest" description="Disordered" evidence="7">
    <location>
        <begin position="357"/>
        <end position="390"/>
    </location>
</feature>
<keyword evidence="1 6" id="KW-0245">EGF-like domain</keyword>
<dbReference type="PROSITE" id="PS01186">
    <property type="entry name" value="EGF_2"/>
    <property type="match status" value="7"/>
</dbReference>
<dbReference type="InterPro" id="IPR000742">
    <property type="entry name" value="EGF"/>
</dbReference>
<evidence type="ECO:0000313" key="9">
    <source>
        <dbReference type="Proteomes" id="UP000515135"/>
    </source>
</evidence>
<comment type="caution">
    <text evidence="6">Lacks conserved residue(s) required for the propagation of feature annotation.</text>
</comment>
<dbReference type="Pfam" id="PF00008">
    <property type="entry name" value="EGF"/>
    <property type="match status" value="5"/>
</dbReference>
<dbReference type="InterPro" id="IPR009030">
    <property type="entry name" value="Growth_fac_rcpt_cys_sf"/>
</dbReference>
<feature type="domain" description="EGF-like" evidence="8">
    <location>
        <begin position="10"/>
        <end position="47"/>
    </location>
</feature>
<dbReference type="PROSITE" id="PS00022">
    <property type="entry name" value="EGF_1"/>
    <property type="match status" value="7"/>
</dbReference>
<dbReference type="InterPro" id="IPR018097">
    <property type="entry name" value="EGF_Ca-bd_CS"/>
</dbReference>
<dbReference type="OrthoDB" id="10040561at2759"/>
<keyword evidence="5" id="KW-0325">Glycoprotein</keyword>
<name>A0A6P4ZMC6_BRABE</name>
<feature type="domain" description="EGF-like" evidence="8">
    <location>
        <begin position="157"/>
        <end position="193"/>
    </location>
</feature>
<evidence type="ECO:0000259" key="8">
    <source>
        <dbReference type="PROSITE" id="PS50026"/>
    </source>
</evidence>
<dbReference type="PANTHER" id="PTHR24033:SF151">
    <property type="entry name" value="NOTCH 2"/>
    <property type="match status" value="1"/>
</dbReference>
<dbReference type="InterPro" id="IPR000152">
    <property type="entry name" value="EGF-type_Asp/Asn_hydroxyl_site"/>
</dbReference>
<dbReference type="Pfam" id="PF07645">
    <property type="entry name" value="EGF_CA"/>
    <property type="match status" value="3"/>
</dbReference>
<keyword evidence="2" id="KW-0732">Signal</keyword>
<feature type="disulfide bond" evidence="6">
    <location>
        <begin position="110"/>
        <end position="119"/>
    </location>
</feature>
<dbReference type="RefSeq" id="XP_019637928.1">
    <property type="nucleotide sequence ID" value="XM_019782369.1"/>
</dbReference>
<dbReference type="PROSITE" id="PS50026">
    <property type="entry name" value="EGF_3"/>
    <property type="match status" value="8"/>
</dbReference>